<reference evidence="5" key="1">
    <citation type="submission" date="2022-07" db="EMBL/GenBank/DDBJ databases">
        <authorList>
            <person name="Macas J."/>
            <person name="Novak P."/>
            <person name="Neumann P."/>
        </authorList>
    </citation>
    <scope>NUCLEOTIDE SEQUENCE</scope>
</reference>
<protein>
    <recommendedName>
        <fullName evidence="4">Hydroxyacylglutathione hydrolase C-terminal domain-containing protein</fullName>
    </recommendedName>
</protein>
<keyword evidence="3" id="KW-0862">Zinc</keyword>
<evidence type="ECO:0000313" key="5">
    <source>
        <dbReference type="EMBL" id="CAH9098142.1"/>
    </source>
</evidence>
<sequence>MYQSLCKTLASLPKLTRVYCAHEYTMKNLEFGSTIEPENIVLMEKLEWAKQQRRLNLPTVPSTIQDELDNNPFLRVDLPHIQEKLWCTSAVEALKKLRQLKDNYGS</sequence>
<evidence type="ECO:0000256" key="1">
    <source>
        <dbReference type="ARBA" id="ARBA00022723"/>
    </source>
</evidence>
<feature type="domain" description="Hydroxyacylglutathione hydrolase C-terminal" evidence="4">
    <location>
        <begin position="23"/>
        <end position="104"/>
    </location>
</feature>
<dbReference type="InterPro" id="IPR032282">
    <property type="entry name" value="HAGH_C"/>
</dbReference>
<evidence type="ECO:0000313" key="6">
    <source>
        <dbReference type="Proteomes" id="UP001152484"/>
    </source>
</evidence>
<dbReference type="PANTHER" id="PTHR11935:SF94">
    <property type="entry name" value="TENZING NORGAY, ISOFORM C"/>
    <property type="match status" value="1"/>
</dbReference>
<dbReference type="EMBL" id="CAMAPE010000035">
    <property type="protein sequence ID" value="CAH9098142.1"/>
    <property type="molecule type" value="Genomic_DNA"/>
</dbReference>
<dbReference type="SUPFAM" id="SSF56281">
    <property type="entry name" value="Metallo-hydrolase/oxidoreductase"/>
    <property type="match status" value="1"/>
</dbReference>
<name>A0A9P0ZFG9_CUSEU</name>
<keyword evidence="6" id="KW-1185">Reference proteome</keyword>
<organism evidence="5 6">
    <name type="scientific">Cuscuta europaea</name>
    <name type="common">European dodder</name>
    <dbReference type="NCBI Taxonomy" id="41803"/>
    <lineage>
        <taxon>Eukaryota</taxon>
        <taxon>Viridiplantae</taxon>
        <taxon>Streptophyta</taxon>
        <taxon>Embryophyta</taxon>
        <taxon>Tracheophyta</taxon>
        <taxon>Spermatophyta</taxon>
        <taxon>Magnoliopsida</taxon>
        <taxon>eudicotyledons</taxon>
        <taxon>Gunneridae</taxon>
        <taxon>Pentapetalae</taxon>
        <taxon>asterids</taxon>
        <taxon>lamiids</taxon>
        <taxon>Solanales</taxon>
        <taxon>Convolvulaceae</taxon>
        <taxon>Cuscuteae</taxon>
        <taxon>Cuscuta</taxon>
        <taxon>Cuscuta subgen. Cuscuta</taxon>
    </lineage>
</organism>
<accession>A0A9P0ZFG9</accession>
<gene>
    <name evidence="5" type="ORF">CEURO_LOCUS14167</name>
</gene>
<dbReference type="Gene3D" id="3.60.15.10">
    <property type="entry name" value="Ribonuclease Z/Hydroxyacylglutathione hydrolase-like"/>
    <property type="match status" value="1"/>
</dbReference>
<keyword evidence="2" id="KW-0378">Hydrolase</keyword>
<dbReference type="GO" id="GO:0046872">
    <property type="term" value="F:metal ion binding"/>
    <property type="evidence" value="ECO:0007669"/>
    <property type="project" value="UniProtKB-KW"/>
</dbReference>
<dbReference type="PANTHER" id="PTHR11935">
    <property type="entry name" value="BETA LACTAMASE DOMAIN"/>
    <property type="match status" value="1"/>
</dbReference>
<evidence type="ECO:0000256" key="3">
    <source>
        <dbReference type="ARBA" id="ARBA00022833"/>
    </source>
</evidence>
<evidence type="ECO:0000259" key="4">
    <source>
        <dbReference type="Pfam" id="PF16123"/>
    </source>
</evidence>
<dbReference type="AlphaFoldDB" id="A0A9P0ZFG9"/>
<proteinExistence type="predicted"/>
<dbReference type="Proteomes" id="UP001152484">
    <property type="component" value="Unassembled WGS sequence"/>
</dbReference>
<dbReference type="GO" id="GO:0004416">
    <property type="term" value="F:hydroxyacylglutathione hydrolase activity"/>
    <property type="evidence" value="ECO:0007669"/>
    <property type="project" value="TreeGrafter"/>
</dbReference>
<dbReference type="InterPro" id="IPR036866">
    <property type="entry name" value="RibonucZ/Hydroxyglut_hydro"/>
</dbReference>
<comment type="caution">
    <text evidence="5">The sequence shown here is derived from an EMBL/GenBank/DDBJ whole genome shotgun (WGS) entry which is preliminary data.</text>
</comment>
<dbReference type="Pfam" id="PF16123">
    <property type="entry name" value="HAGH_C"/>
    <property type="match status" value="1"/>
</dbReference>
<evidence type="ECO:0000256" key="2">
    <source>
        <dbReference type="ARBA" id="ARBA00022801"/>
    </source>
</evidence>
<dbReference type="OrthoDB" id="515692at2759"/>
<keyword evidence="1" id="KW-0479">Metal-binding</keyword>